<evidence type="ECO:0000313" key="3">
    <source>
        <dbReference type="Proteomes" id="UP001268256"/>
    </source>
</evidence>
<dbReference type="RefSeq" id="WP_322878390.1">
    <property type="nucleotide sequence ID" value="NZ_JAVMIP010000009.1"/>
</dbReference>
<feature type="domain" description="DUF4168" evidence="1">
    <location>
        <begin position="53"/>
        <end position="129"/>
    </location>
</feature>
<keyword evidence="3" id="KW-1185">Reference proteome</keyword>
<sequence length="137" mass="14692">MNKICAYGQALARWGLGLLIVLGLVIGGLSNFSGPAWAATTPETPELTASDISAEKISQFAQAYRQVIALIDSREAELRSAETQAEALQIEQDIETAAITQIEAAGLTGPEYLQLLGLANTYPELSQRIVTQLQESD</sequence>
<name>A0AAE4FRX3_9CYAN</name>
<dbReference type="InterPro" id="IPR025433">
    <property type="entry name" value="DUF4168"/>
</dbReference>
<organism evidence="2 3">
    <name type="scientific">Pseudocalidococcus azoricus BACA0444</name>
    <dbReference type="NCBI Taxonomy" id="2918990"/>
    <lineage>
        <taxon>Bacteria</taxon>
        <taxon>Bacillati</taxon>
        <taxon>Cyanobacteriota</taxon>
        <taxon>Cyanophyceae</taxon>
        <taxon>Acaryochloridales</taxon>
        <taxon>Thermosynechococcaceae</taxon>
        <taxon>Pseudocalidococcus</taxon>
        <taxon>Pseudocalidococcus azoricus</taxon>
    </lineage>
</organism>
<comment type="caution">
    <text evidence="2">The sequence shown here is derived from an EMBL/GenBank/DDBJ whole genome shotgun (WGS) entry which is preliminary data.</text>
</comment>
<proteinExistence type="predicted"/>
<accession>A0AAE4FRX3</accession>
<protein>
    <submittedName>
        <fullName evidence="2">DUF4168 domain-containing protein</fullName>
    </submittedName>
</protein>
<dbReference type="Proteomes" id="UP001268256">
    <property type="component" value="Unassembled WGS sequence"/>
</dbReference>
<dbReference type="Pfam" id="PF13767">
    <property type="entry name" value="DUF4168"/>
    <property type="match status" value="1"/>
</dbReference>
<gene>
    <name evidence="2" type="ORF">RIF25_10010</name>
</gene>
<evidence type="ECO:0000259" key="1">
    <source>
        <dbReference type="Pfam" id="PF13767"/>
    </source>
</evidence>
<dbReference type="AlphaFoldDB" id="A0AAE4FRX3"/>
<evidence type="ECO:0000313" key="2">
    <source>
        <dbReference type="EMBL" id="MDS3861139.1"/>
    </source>
</evidence>
<dbReference type="EMBL" id="JAVMIP010000009">
    <property type="protein sequence ID" value="MDS3861139.1"/>
    <property type="molecule type" value="Genomic_DNA"/>
</dbReference>
<reference evidence="3" key="1">
    <citation type="submission" date="2023-07" db="EMBL/GenBank/DDBJ databases">
        <authorList>
            <person name="Luz R."/>
            <person name="Cordeiro R."/>
            <person name="Fonseca A."/>
            <person name="Goncalves V."/>
        </authorList>
    </citation>
    <scope>NUCLEOTIDE SEQUENCE [LARGE SCALE GENOMIC DNA]</scope>
    <source>
        <strain evidence="3">BACA0444</strain>
    </source>
</reference>